<accession>A0A2I8VQK7</accession>
<dbReference type="EMBL" id="CP026310">
    <property type="protein sequence ID" value="AUV84164.1"/>
    <property type="molecule type" value="Genomic_DNA"/>
</dbReference>
<feature type="transmembrane region" description="Helical" evidence="1">
    <location>
        <begin position="7"/>
        <end position="28"/>
    </location>
</feature>
<keyword evidence="2" id="KW-0614">Plasmid</keyword>
<evidence type="ECO:0000313" key="2">
    <source>
        <dbReference type="EMBL" id="AUV84164.1"/>
    </source>
</evidence>
<geneLocation type="plasmid" evidence="2">
    <name>unnamed1</name>
</geneLocation>
<feature type="transmembrane region" description="Helical" evidence="1">
    <location>
        <begin position="40"/>
        <end position="58"/>
    </location>
</feature>
<keyword evidence="3" id="KW-1185">Reference proteome</keyword>
<dbReference type="RefSeq" id="WP_103427853.1">
    <property type="nucleotide sequence ID" value="NZ_CP026310.1"/>
</dbReference>
<dbReference type="AlphaFoldDB" id="A0A2I8VQK7"/>
<evidence type="ECO:0000256" key="1">
    <source>
        <dbReference type="SAM" id="Phobius"/>
    </source>
</evidence>
<reference evidence="2 3" key="1">
    <citation type="submission" date="2018-01" db="EMBL/GenBank/DDBJ databases">
        <title>Complete genome sequence of Salinigranum rubrum GX10T, an extremely halophilic archaeon isolated from a marine solar saltern.</title>
        <authorList>
            <person name="Han S."/>
        </authorList>
    </citation>
    <scope>NUCLEOTIDE SEQUENCE [LARGE SCALE GENOMIC DNA]</scope>
    <source>
        <strain evidence="2 3">GX10</strain>
        <plasmid evidence="3">Plasmid unnamed1</plasmid>
    </source>
</reference>
<evidence type="ECO:0000313" key="3">
    <source>
        <dbReference type="Proteomes" id="UP000236584"/>
    </source>
</evidence>
<dbReference type="Proteomes" id="UP000236584">
    <property type="component" value="Plasmid unnamed1"/>
</dbReference>
<sequence length="59" mass="5996">MTSRLLGWPLILGSFGLVFGLIVGQAAISVGDVSTLGGPWGPAAGSVLGVLLGLYFEYT</sequence>
<proteinExistence type="predicted"/>
<organism evidence="2 3">
    <name type="scientific">Salinigranum rubrum</name>
    <dbReference type="NCBI Taxonomy" id="755307"/>
    <lineage>
        <taxon>Archaea</taxon>
        <taxon>Methanobacteriati</taxon>
        <taxon>Methanobacteriota</taxon>
        <taxon>Stenosarchaea group</taxon>
        <taxon>Halobacteria</taxon>
        <taxon>Halobacteriales</taxon>
        <taxon>Haloferacaceae</taxon>
        <taxon>Salinigranum</taxon>
    </lineage>
</organism>
<keyword evidence="1" id="KW-0472">Membrane</keyword>
<keyword evidence="1" id="KW-1133">Transmembrane helix</keyword>
<protein>
    <submittedName>
        <fullName evidence="2">Uncharacterized protein</fullName>
    </submittedName>
</protein>
<keyword evidence="1" id="KW-0812">Transmembrane</keyword>
<gene>
    <name evidence="2" type="ORF">C2R22_21555</name>
</gene>
<dbReference type="KEGG" id="srub:C2R22_21555"/>
<dbReference type="GeneID" id="35594737"/>
<name>A0A2I8VQK7_9EURY</name>